<reference evidence="2" key="4">
    <citation type="submission" date="2017-01" db="UniProtKB">
        <authorList>
            <consortium name="EnsemblFungi"/>
        </authorList>
    </citation>
    <scope>IDENTIFICATION</scope>
    <source>
        <strain evidence="2">PH-1 / ATCC MYA-4620 / FGSC 9075 / NRRL 31084</strain>
    </source>
</reference>
<evidence type="ECO:0000313" key="1">
    <source>
        <dbReference type="EMBL" id="CEF83866.1"/>
    </source>
</evidence>
<dbReference type="Proteomes" id="UP000070720">
    <property type="component" value="Chromosome 4"/>
</dbReference>
<dbReference type="VEuPathDB" id="FungiDB:FGRAMPH1_01G23293"/>
<accession>A0A098DPS2</accession>
<gene>
    <name evidence="1" type="ORF">FGRAMPH1_01T23293</name>
</gene>
<reference evidence="2 3" key="1">
    <citation type="journal article" date="2007" name="Science">
        <title>The Fusarium graminearum genome reveals a link between localized polymorphism and pathogen specialization.</title>
        <authorList>
            <person name="Cuomo C.A."/>
            <person name="Gueldener U."/>
            <person name="Xu J.-R."/>
            <person name="Trail F."/>
            <person name="Turgeon B.G."/>
            <person name="Di Pietro A."/>
            <person name="Walton J.D."/>
            <person name="Ma L.-J."/>
            <person name="Baker S.E."/>
            <person name="Rep M."/>
            <person name="Adam G."/>
            <person name="Antoniw J."/>
            <person name="Baldwin T."/>
            <person name="Calvo S.E."/>
            <person name="Chang Y.-L."/>
            <person name="DeCaprio D."/>
            <person name="Gale L.R."/>
            <person name="Gnerre S."/>
            <person name="Goswami R.S."/>
            <person name="Hammond-Kosack K."/>
            <person name="Harris L.J."/>
            <person name="Hilburn K."/>
            <person name="Kennell J.C."/>
            <person name="Kroken S."/>
            <person name="Magnuson J.K."/>
            <person name="Mannhaupt G."/>
            <person name="Mauceli E.W."/>
            <person name="Mewes H.-W."/>
            <person name="Mitterbauer R."/>
            <person name="Muehlbauer G."/>
            <person name="Muensterkoetter M."/>
            <person name="Nelson D."/>
            <person name="O'Donnell K."/>
            <person name="Ouellet T."/>
            <person name="Qi W."/>
            <person name="Quesneville H."/>
            <person name="Roncero M.I.G."/>
            <person name="Seong K.-Y."/>
            <person name="Tetko I.V."/>
            <person name="Urban M."/>
            <person name="Waalwijk C."/>
            <person name="Ward T.J."/>
            <person name="Yao J."/>
            <person name="Birren B.W."/>
            <person name="Kistler H.C."/>
        </authorList>
    </citation>
    <scope>NUCLEOTIDE SEQUENCE [LARGE SCALE GENOMIC DNA]</scope>
    <source>
        <strain evidence="3">ATCC MYA-4620 / CBS 123657 / FGSC 9075 / NRRL 31084 / PH-1</strain>
        <strain evidence="2">PH-1 / ATCC MYA-4620 / FGSC 9075 / NRRL 31084</strain>
    </source>
</reference>
<evidence type="ECO:0000313" key="3">
    <source>
        <dbReference type="Proteomes" id="UP000070720"/>
    </source>
</evidence>
<dbReference type="EMBL" id="HG970335">
    <property type="protein sequence ID" value="CEF83866.1"/>
    <property type="molecule type" value="Genomic_DNA"/>
</dbReference>
<name>A0A098DPS2_GIBZE</name>
<proteinExistence type="predicted"/>
<reference evidence="1 3" key="3">
    <citation type="journal article" date="2015" name="BMC Genomics">
        <title>The completed genome sequence of the pathogenic ascomycete fungus Fusarium graminearum.</title>
        <authorList>
            <person name="King R."/>
            <person name="Urban M."/>
            <person name="Hammond-Kosack M.C."/>
            <person name="Hassani-Pak K."/>
            <person name="Hammond-Kosack K.E."/>
        </authorList>
    </citation>
    <scope>NUCLEOTIDE SEQUENCE [LARGE SCALE GENOMIC DNA]</scope>
    <source>
        <strain evidence="3">ATCC MYA-4620 / CBS 123657 / FGSC 9075 / NRRL 31084 / PH-1</strain>
        <strain evidence="1">PH-1</strain>
    </source>
</reference>
<sequence>MGWTSTVQIRLKERRNKIKKKMTAGLLLVAKASELQADESDADAALCSAAAPCCQVVVESRFHRRIGQGTPPSQLT</sequence>
<dbReference type="EnsemblFungi" id="CEF83866">
    <property type="protein sequence ID" value="CEF83866"/>
    <property type="gene ID" value="FGRRES_15392"/>
</dbReference>
<reference evidence="2 3" key="2">
    <citation type="journal article" date="2010" name="Nature">
        <title>Comparative genomics reveals mobile pathogenicity chromosomes in Fusarium.</title>
        <authorList>
            <person name="Ma L.J."/>
            <person name="van der Does H.C."/>
            <person name="Borkovich K.A."/>
            <person name="Coleman J.J."/>
            <person name="Daboussi M.J."/>
            <person name="Di Pietro A."/>
            <person name="Dufresne M."/>
            <person name="Freitag M."/>
            <person name="Grabherr M."/>
            <person name="Henrissat B."/>
            <person name="Houterman P.M."/>
            <person name="Kang S."/>
            <person name="Shim W.B."/>
            <person name="Woloshuk C."/>
            <person name="Xie X."/>
            <person name="Xu J.R."/>
            <person name="Antoniw J."/>
            <person name="Baker S.E."/>
            <person name="Bluhm B.H."/>
            <person name="Breakspear A."/>
            <person name="Brown D.W."/>
            <person name="Butchko R.A."/>
            <person name="Chapman S."/>
            <person name="Coulson R."/>
            <person name="Coutinho P.M."/>
            <person name="Danchin E.G."/>
            <person name="Diener A."/>
            <person name="Gale L.R."/>
            <person name="Gardiner D.M."/>
            <person name="Goff S."/>
            <person name="Hammond-Kosack K.E."/>
            <person name="Hilburn K."/>
            <person name="Hua-Van A."/>
            <person name="Jonkers W."/>
            <person name="Kazan K."/>
            <person name="Kodira C.D."/>
            <person name="Koehrsen M."/>
            <person name="Kumar L."/>
            <person name="Lee Y.H."/>
            <person name="Li L."/>
            <person name="Manners J.M."/>
            <person name="Miranda-Saavedra D."/>
            <person name="Mukherjee M."/>
            <person name="Park G."/>
            <person name="Park J."/>
            <person name="Park S.Y."/>
            <person name="Proctor R.H."/>
            <person name="Regev A."/>
            <person name="Ruiz-Roldan M.C."/>
            <person name="Sain D."/>
            <person name="Sakthikumar S."/>
            <person name="Sykes S."/>
            <person name="Schwartz D.C."/>
            <person name="Turgeon B.G."/>
            <person name="Wapinski I."/>
            <person name="Yoder O."/>
            <person name="Young S."/>
            <person name="Zeng Q."/>
            <person name="Zhou S."/>
            <person name="Galagan J."/>
            <person name="Cuomo C.A."/>
            <person name="Kistler H.C."/>
            <person name="Rep M."/>
        </authorList>
    </citation>
    <scope>GENOME REANNOTATION</scope>
    <source>
        <strain evidence="3">ATCC MYA-4620 / CBS 123657 / FGSC 9075 / NRRL 31084 / PH-1</strain>
        <strain evidence="2">PH-1 / ATCC MYA-4620 / FGSC 9075 / NRRL 31084</strain>
    </source>
</reference>
<dbReference type="InParanoid" id="A0A098DPS2"/>
<accession>A0A0E0SBQ3</accession>
<keyword evidence="3" id="KW-1185">Reference proteome</keyword>
<protein>
    <submittedName>
        <fullName evidence="1">Chromosome 4, complete genome</fullName>
    </submittedName>
</protein>
<organism evidence="1 3">
    <name type="scientific">Gibberella zeae (strain ATCC MYA-4620 / CBS 123657 / FGSC 9075 / NRRL 31084 / PH-1)</name>
    <name type="common">Wheat head blight fungus</name>
    <name type="synonym">Fusarium graminearum</name>
    <dbReference type="NCBI Taxonomy" id="229533"/>
    <lineage>
        <taxon>Eukaryota</taxon>
        <taxon>Fungi</taxon>
        <taxon>Dikarya</taxon>
        <taxon>Ascomycota</taxon>
        <taxon>Pezizomycotina</taxon>
        <taxon>Sordariomycetes</taxon>
        <taxon>Hypocreomycetidae</taxon>
        <taxon>Hypocreales</taxon>
        <taxon>Nectriaceae</taxon>
        <taxon>Fusarium</taxon>
    </lineage>
</organism>
<evidence type="ECO:0000313" key="2">
    <source>
        <dbReference type="EnsemblFungi" id="CEF83866"/>
    </source>
</evidence>
<dbReference type="AlphaFoldDB" id="A0A098DPS2"/>